<protein>
    <submittedName>
        <fullName evidence="2">Uncharacterized protein</fullName>
    </submittedName>
</protein>
<organism evidence="2 3">
    <name type="scientific">Portunus trituberculatus</name>
    <name type="common">Swimming crab</name>
    <name type="synonym">Neptunus trituberculatus</name>
    <dbReference type="NCBI Taxonomy" id="210409"/>
    <lineage>
        <taxon>Eukaryota</taxon>
        <taxon>Metazoa</taxon>
        <taxon>Ecdysozoa</taxon>
        <taxon>Arthropoda</taxon>
        <taxon>Crustacea</taxon>
        <taxon>Multicrustacea</taxon>
        <taxon>Malacostraca</taxon>
        <taxon>Eumalacostraca</taxon>
        <taxon>Eucarida</taxon>
        <taxon>Decapoda</taxon>
        <taxon>Pleocyemata</taxon>
        <taxon>Brachyura</taxon>
        <taxon>Eubrachyura</taxon>
        <taxon>Portunoidea</taxon>
        <taxon>Portunidae</taxon>
        <taxon>Portuninae</taxon>
        <taxon>Portunus</taxon>
    </lineage>
</organism>
<dbReference type="EMBL" id="VSRR010003534">
    <property type="protein sequence ID" value="MPC36495.1"/>
    <property type="molecule type" value="Genomic_DNA"/>
</dbReference>
<sequence>MLATRVGRGHGVQLPASLASRNTTSLNAPTAMPGDPPSIHLLLTACSVMFGGNINTNIDFRQDKVTGVKVLAVDKAGQQTPCRQVRQKHFDDNLFSVNNDLYASLTQRPLAATPQI</sequence>
<dbReference type="Proteomes" id="UP000324222">
    <property type="component" value="Unassembled WGS sequence"/>
</dbReference>
<evidence type="ECO:0000256" key="1">
    <source>
        <dbReference type="SAM" id="MobiDB-lite"/>
    </source>
</evidence>
<keyword evidence="3" id="KW-1185">Reference proteome</keyword>
<evidence type="ECO:0000313" key="2">
    <source>
        <dbReference type="EMBL" id="MPC36495.1"/>
    </source>
</evidence>
<feature type="region of interest" description="Disordered" evidence="1">
    <location>
        <begin position="1"/>
        <end position="21"/>
    </location>
</feature>
<accession>A0A5B7ESX0</accession>
<name>A0A5B7ESX0_PORTR</name>
<dbReference type="AlphaFoldDB" id="A0A5B7ESX0"/>
<reference evidence="2 3" key="1">
    <citation type="submission" date="2019-05" db="EMBL/GenBank/DDBJ databases">
        <title>Another draft genome of Portunus trituberculatus and its Hox gene families provides insights of decapod evolution.</title>
        <authorList>
            <person name="Jeong J.-H."/>
            <person name="Song I."/>
            <person name="Kim S."/>
            <person name="Choi T."/>
            <person name="Kim D."/>
            <person name="Ryu S."/>
            <person name="Kim W."/>
        </authorList>
    </citation>
    <scope>NUCLEOTIDE SEQUENCE [LARGE SCALE GENOMIC DNA]</scope>
    <source>
        <tissue evidence="2">Muscle</tissue>
    </source>
</reference>
<comment type="caution">
    <text evidence="2">The sequence shown here is derived from an EMBL/GenBank/DDBJ whole genome shotgun (WGS) entry which is preliminary data.</text>
</comment>
<proteinExistence type="predicted"/>
<gene>
    <name evidence="2" type="ORF">E2C01_029955</name>
</gene>
<evidence type="ECO:0000313" key="3">
    <source>
        <dbReference type="Proteomes" id="UP000324222"/>
    </source>
</evidence>